<gene>
    <name evidence="2" type="ORF">PROFUN_12522</name>
</gene>
<reference evidence="2 3" key="1">
    <citation type="journal article" date="2018" name="Genome Biol. Evol.">
        <title>Multiple Roots of Fruiting Body Formation in Amoebozoa.</title>
        <authorList>
            <person name="Hillmann F."/>
            <person name="Forbes G."/>
            <person name="Novohradska S."/>
            <person name="Ferling I."/>
            <person name="Riege K."/>
            <person name="Groth M."/>
            <person name="Westermann M."/>
            <person name="Marz M."/>
            <person name="Spaller T."/>
            <person name="Winckler T."/>
            <person name="Schaap P."/>
            <person name="Glockner G."/>
        </authorList>
    </citation>
    <scope>NUCLEOTIDE SEQUENCE [LARGE SCALE GENOMIC DNA]</scope>
    <source>
        <strain evidence="2 3">Jena</strain>
    </source>
</reference>
<protein>
    <submittedName>
        <fullName evidence="2">Uncharacterized protein</fullName>
    </submittedName>
</protein>
<keyword evidence="3" id="KW-1185">Reference proteome</keyword>
<dbReference type="Proteomes" id="UP000241769">
    <property type="component" value="Unassembled WGS sequence"/>
</dbReference>
<name>A0A2P6MS24_9EUKA</name>
<comment type="caution">
    <text evidence="2">The sequence shown here is derived from an EMBL/GenBank/DDBJ whole genome shotgun (WGS) entry which is preliminary data.</text>
</comment>
<evidence type="ECO:0000256" key="1">
    <source>
        <dbReference type="SAM" id="MobiDB-lite"/>
    </source>
</evidence>
<organism evidence="2 3">
    <name type="scientific">Planoprotostelium fungivorum</name>
    <dbReference type="NCBI Taxonomy" id="1890364"/>
    <lineage>
        <taxon>Eukaryota</taxon>
        <taxon>Amoebozoa</taxon>
        <taxon>Evosea</taxon>
        <taxon>Variosea</taxon>
        <taxon>Cavosteliida</taxon>
        <taxon>Cavosteliaceae</taxon>
        <taxon>Planoprotostelium</taxon>
    </lineage>
</organism>
<dbReference type="EMBL" id="MDYQ01000460">
    <property type="protein sequence ID" value="PRP74508.1"/>
    <property type="molecule type" value="Genomic_DNA"/>
</dbReference>
<evidence type="ECO:0000313" key="3">
    <source>
        <dbReference type="Proteomes" id="UP000241769"/>
    </source>
</evidence>
<dbReference type="AlphaFoldDB" id="A0A2P6MS24"/>
<sequence>MRSLSEHHQMTSSSIPYSFLSSLTLILIRHDAFYDLSLNNILVCDCSIYRKLSDTSQTTQVHLLETKRKGGNNSRTSDGKEIWLLYPFAHHGSSQLAAHGLNSTYSQDDRSTGQSDWMEEQGLKRDKRRRDHHSSGKSVIDIEEGEVVCGTNDKKSERIRRTSDAEVRNIFADDETEASHQIFVVIRLRSMHQISPQTDNAYFVRTQSDLASFQREMAANRHSVVTVITHLTAMQFTVQLQHLTP</sequence>
<proteinExistence type="predicted"/>
<accession>A0A2P6MS24</accession>
<feature type="region of interest" description="Disordered" evidence="1">
    <location>
        <begin position="103"/>
        <end position="139"/>
    </location>
</feature>
<evidence type="ECO:0000313" key="2">
    <source>
        <dbReference type="EMBL" id="PRP74508.1"/>
    </source>
</evidence>
<dbReference type="InParanoid" id="A0A2P6MS24"/>